<keyword evidence="2" id="KW-1185">Reference proteome</keyword>
<dbReference type="AlphaFoldDB" id="A0A8H7D200"/>
<name>A0A8H7D200_9AGAR</name>
<accession>A0A8H7D200</accession>
<evidence type="ECO:0000313" key="1">
    <source>
        <dbReference type="EMBL" id="KAF7355798.1"/>
    </source>
</evidence>
<gene>
    <name evidence="1" type="ORF">MVEN_00907900</name>
</gene>
<comment type="caution">
    <text evidence="1">The sequence shown here is derived from an EMBL/GenBank/DDBJ whole genome shotgun (WGS) entry which is preliminary data.</text>
</comment>
<reference evidence="1" key="1">
    <citation type="submission" date="2020-05" db="EMBL/GenBank/DDBJ databases">
        <title>Mycena genomes resolve the evolution of fungal bioluminescence.</title>
        <authorList>
            <person name="Tsai I.J."/>
        </authorList>
    </citation>
    <scope>NUCLEOTIDE SEQUENCE</scope>
    <source>
        <strain evidence="1">CCC161011</strain>
    </source>
</reference>
<organism evidence="1 2">
    <name type="scientific">Mycena venus</name>
    <dbReference type="NCBI Taxonomy" id="2733690"/>
    <lineage>
        <taxon>Eukaryota</taxon>
        <taxon>Fungi</taxon>
        <taxon>Dikarya</taxon>
        <taxon>Basidiomycota</taxon>
        <taxon>Agaricomycotina</taxon>
        <taxon>Agaricomycetes</taxon>
        <taxon>Agaricomycetidae</taxon>
        <taxon>Agaricales</taxon>
        <taxon>Marasmiineae</taxon>
        <taxon>Mycenaceae</taxon>
        <taxon>Mycena</taxon>
    </lineage>
</organism>
<sequence length="142" mass="16246">MRSLPAKEKALYGHIFNHVVASSIILQAMEERHAFTVSNVMYLVHMLNQQWFVSDTIMEPSCQRTILKHHFVEWISRHGQCPPQYRTLPTILLDPVQLIQSSSVLHSLHLDFLATVPPIGEFNQNFGHAIIQTAPLSRNISH</sequence>
<protein>
    <submittedName>
        <fullName evidence="1">Uncharacterized protein</fullName>
    </submittedName>
</protein>
<dbReference type="EMBL" id="JACAZI010000007">
    <property type="protein sequence ID" value="KAF7355798.1"/>
    <property type="molecule type" value="Genomic_DNA"/>
</dbReference>
<proteinExistence type="predicted"/>
<dbReference type="Proteomes" id="UP000620124">
    <property type="component" value="Unassembled WGS sequence"/>
</dbReference>
<evidence type="ECO:0000313" key="2">
    <source>
        <dbReference type="Proteomes" id="UP000620124"/>
    </source>
</evidence>